<dbReference type="PRINTS" id="PR00081">
    <property type="entry name" value="GDHRDH"/>
</dbReference>
<dbReference type="InterPro" id="IPR036291">
    <property type="entry name" value="NAD(P)-bd_dom_sf"/>
</dbReference>
<dbReference type="GO" id="GO:0016614">
    <property type="term" value="F:oxidoreductase activity, acting on CH-OH group of donors"/>
    <property type="evidence" value="ECO:0007669"/>
    <property type="project" value="UniProtKB-ARBA"/>
</dbReference>
<reference evidence="3 4" key="1">
    <citation type="journal article" date="2017" name="Elife">
        <title>Extensive horizontal gene transfer in cheese-associated bacteria.</title>
        <authorList>
            <person name="Bonham K.S."/>
            <person name="Wolfe B.E."/>
            <person name="Dutton R.J."/>
        </authorList>
    </citation>
    <scope>NUCLEOTIDE SEQUENCE [LARGE SCALE GENOMIC DNA]</scope>
    <source>
        <strain evidence="3 4">738_8</strain>
    </source>
</reference>
<gene>
    <name evidence="3" type="ORF">CIK59_16860</name>
</gene>
<dbReference type="Pfam" id="PF13561">
    <property type="entry name" value="adh_short_C2"/>
    <property type="match status" value="1"/>
</dbReference>
<evidence type="ECO:0000256" key="1">
    <source>
        <dbReference type="ARBA" id="ARBA00006484"/>
    </source>
</evidence>
<dbReference type="Proteomes" id="UP000217881">
    <property type="component" value="Unassembled WGS sequence"/>
</dbReference>
<dbReference type="PRINTS" id="PR00080">
    <property type="entry name" value="SDRFAMILY"/>
</dbReference>
<organism evidence="3 4">
    <name type="scientific">Brevibacterium aurantiacum</name>
    <dbReference type="NCBI Taxonomy" id="273384"/>
    <lineage>
        <taxon>Bacteria</taxon>
        <taxon>Bacillati</taxon>
        <taxon>Actinomycetota</taxon>
        <taxon>Actinomycetes</taxon>
        <taxon>Micrococcales</taxon>
        <taxon>Brevibacteriaceae</taxon>
        <taxon>Brevibacterium</taxon>
    </lineage>
</organism>
<evidence type="ECO:0000256" key="2">
    <source>
        <dbReference type="ARBA" id="ARBA00023002"/>
    </source>
</evidence>
<dbReference type="InterPro" id="IPR002347">
    <property type="entry name" value="SDR_fam"/>
</dbReference>
<dbReference type="EMBL" id="NRHA01000023">
    <property type="protein sequence ID" value="PCC52370.1"/>
    <property type="molecule type" value="Genomic_DNA"/>
</dbReference>
<dbReference type="Gene3D" id="3.40.50.720">
    <property type="entry name" value="NAD(P)-binding Rossmann-like Domain"/>
    <property type="match status" value="1"/>
</dbReference>
<accession>A0A2A3ZL25</accession>
<dbReference type="PANTHER" id="PTHR48107:SF7">
    <property type="entry name" value="RE15974P"/>
    <property type="match status" value="1"/>
</dbReference>
<proteinExistence type="inferred from homology"/>
<dbReference type="SUPFAM" id="SSF51735">
    <property type="entry name" value="NAD(P)-binding Rossmann-fold domains"/>
    <property type="match status" value="1"/>
</dbReference>
<keyword evidence="2" id="KW-0560">Oxidoreductase</keyword>
<dbReference type="AlphaFoldDB" id="A0A2A3ZL25"/>
<protein>
    <submittedName>
        <fullName evidence="3">Short chain dehydrogenase</fullName>
    </submittedName>
</protein>
<comment type="similarity">
    <text evidence="1">Belongs to the short-chain dehydrogenases/reductases (SDR) family.</text>
</comment>
<dbReference type="NCBIfam" id="NF009385">
    <property type="entry name" value="PRK12744.1"/>
    <property type="match status" value="1"/>
</dbReference>
<sequence>MTDQSLQGKHILIAGGGKNLGGLIARQAAEAGADIAIHYNSESSRAEAEATLAAVESSGAKGVLLTGDLTRPANVEKLFADAASALGTIDIAVNTTGKVLRKPIADTTEDEYDSMFDINSKAAYFFIKEAGKHLADNGKIITIVTALLAAFTDGYSTYAGGKSPVEHFTRAAAKEYSERGISVTAIAPGPMDTPFFYGQETPERVEFHKSQGMGNQLTQIEDIAPIVRFLATEGWWITGQTIFANGGYTTR</sequence>
<evidence type="ECO:0000313" key="3">
    <source>
        <dbReference type="EMBL" id="PCC52370.1"/>
    </source>
</evidence>
<dbReference type="RefSeq" id="WP_096147041.1">
    <property type="nucleotide sequence ID" value="NZ_NRHA01000023.1"/>
</dbReference>
<dbReference type="PANTHER" id="PTHR48107">
    <property type="entry name" value="NADPH-DEPENDENT ALDEHYDE REDUCTASE-LIKE PROTEIN, CHLOROPLASTIC-RELATED"/>
    <property type="match status" value="1"/>
</dbReference>
<comment type="caution">
    <text evidence="3">The sequence shown here is derived from an EMBL/GenBank/DDBJ whole genome shotgun (WGS) entry which is preliminary data.</text>
</comment>
<name>A0A2A3ZL25_BREAU</name>
<evidence type="ECO:0000313" key="4">
    <source>
        <dbReference type="Proteomes" id="UP000217881"/>
    </source>
</evidence>